<dbReference type="AlphaFoldDB" id="A0A8K1LIK5"/>
<organism evidence="1 2">
    <name type="scientific">Zosterops borbonicus</name>
    <dbReference type="NCBI Taxonomy" id="364589"/>
    <lineage>
        <taxon>Eukaryota</taxon>
        <taxon>Metazoa</taxon>
        <taxon>Chordata</taxon>
        <taxon>Craniata</taxon>
        <taxon>Vertebrata</taxon>
        <taxon>Euteleostomi</taxon>
        <taxon>Archelosauria</taxon>
        <taxon>Archosauria</taxon>
        <taxon>Dinosauria</taxon>
        <taxon>Saurischia</taxon>
        <taxon>Theropoda</taxon>
        <taxon>Coelurosauria</taxon>
        <taxon>Aves</taxon>
        <taxon>Neognathae</taxon>
        <taxon>Neoaves</taxon>
        <taxon>Telluraves</taxon>
        <taxon>Australaves</taxon>
        <taxon>Passeriformes</taxon>
        <taxon>Sylvioidea</taxon>
        <taxon>Zosteropidae</taxon>
        <taxon>Zosterops</taxon>
    </lineage>
</organism>
<dbReference type="Proteomes" id="UP000796761">
    <property type="component" value="Unassembled WGS sequence"/>
</dbReference>
<dbReference type="EMBL" id="SWJQ01000395">
    <property type="protein sequence ID" value="TRZ14958.1"/>
    <property type="molecule type" value="Genomic_DNA"/>
</dbReference>
<accession>A0A8K1LIK5</accession>
<dbReference type="OrthoDB" id="276744at2759"/>
<gene>
    <name evidence="1" type="ORF">HGM15179_012154</name>
</gene>
<name>A0A8K1LIK5_9PASS</name>
<evidence type="ECO:0000313" key="2">
    <source>
        <dbReference type="Proteomes" id="UP000796761"/>
    </source>
</evidence>
<evidence type="ECO:0000313" key="1">
    <source>
        <dbReference type="EMBL" id="TRZ14958.1"/>
    </source>
</evidence>
<protein>
    <submittedName>
        <fullName evidence="1">Uncharacterized protein</fullName>
    </submittedName>
</protein>
<dbReference type="PANTHER" id="PTHR33332">
    <property type="entry name" value="REVERSE TRANSCRIPTASE DOMAIN-CONTAINING PROTEIN"/>
    <property type="match status" value="1"/>
</dbReference>
<sequence length="252" mass="29570">MMPSGKEPGDAHPQQLNMSQKCAQVAKRANDFLAYIRNNVTSKTRAVIVYSALLRPHLESIVQFWAPHCKKDIEVPEYVQRSAELVNGLVHRAHEEKLRELGVFNVEKRRLKGNCIPFYYYLKGRCRETWRDMEHLQERARKMLKGQEHPSYKDRLREFGLFSLEKIQLIGDLINVYKYLKGGCQEDGTRLFLVVPRNGTRGNGPTLIHRKFHLYVRKNFTMQVTEYWNRLPREIVESPSLEIIKPHLDVIL</sequence>
<reference evidence="1" key="1">
    <citation type="submission" date="2019-04" db="EMBL/GenBank/DDBJ databases">
        <title>Genome assembly of Zosterops borbonicus 15179.</title>
        <authorList>
            <person name="Leroy T."/>
            <person name="Anselmetti Y."/>
            <person name="Tilak M.-K."/>
            <person name="Nabholz B."/>
        </authorList>
    </citation>
    <scope>NUCLEOTIDE SEQUENCE</scope>
    <source>
        <strain evidence="1">HGM_15179</strain>
        <tissue evidence="1">Muscle</tissue>
    </source>
</reference>
<proteinExistence type="predicted"/>
<keyword evidence="2" id="KW-1185">Reference proteome</keyword>
<comment type="caution">
    <text evidence="1">The sequence shown here is derived from an EMBL/GenBank/DDBJ whole genome shotgun (WGS) entry which is preliminary data.</text>
</comment>